<feature type="transmembrane region" description="Helical" evidence="2">
    <location>
        <begin position="164"/>
        <end position="182"/>
    </location>
</feature>
<protein>
    <submittedName>
        <fullName evidence="4">VanZ family protein</fullName>
    </submittedName>
</protein>
<feature type="domain" description="VanZ-like" evidence="3">
    <location>
        <begin position="37"/>
        <end position="181"/>
    </location>
</feature>
<keyword evidence="2" id="KW-0812">Transmembrane</keyword>
<keyword evidence="2" id="KW-1133">Transmembrane helix</keyword>
<feature type="transmembrane region" description="Helical" evidence="2">
    <location>
        <begin position="31"/>
        <end position="50"/>
    </location>
</feature>
<keyword evidence="5" id="KW-1185">Reference proteome</keyword>
<evidence type="ECO:0000313" key="4">
    <source>
        <dbReference type="EMBL" id="RXZ55067.1"/>
    </source>
</evidence>
<dbReference type="AlphaFoldDB" id="A0A4V1QU83"/>
<dbReference type="OrthoDB" id="5422112at2"/>
<dbReference type="InterPro" id="IPR006976">
    <property type="entry name" value="VanZ-like"/>
</dbReference>
<keyword evidence="2" id="KW-0472">Membrane</keyword>
<feature type="region of interest" description="Disordered" evidence="1">
    <location>
        <begin position="1"/>
        <end position="23"/>
    </location>
</feature>
<evidence type="ECO:0000259" key="3">
    <source>
        <dbReference type="Pfam" id="PF04892"/>
    </source>
</evidence>
<dbReference type="EMBL" id="SDPW01000001">
    <property type="protein sequence ID" value="RXZ55067.1"/>
    <property type="molecule type" value="Genomic_DNA"/>
</dbReference>
<name>A0A4V1QU83_9ACTN</name>
<proteinExistence type="predicted"/>
<evidence type="ECO:0000313" key="5">
    <source>
        <dbReference type="Proteomes" id="UP000293345"/>
    </source>
</evidence>
<organism evidence="4 5">
    <name type="scientific">Senegalimassilia faecalis</name>
    <dbReference type="NCBI Taxonomy" id="2509433"/>
    <lineage>
        <taxon>Bacteria</taxon>
        <taxon>Bacillati</taxon>
        <taxon>Actinomycetota</taxon>
        <taxon>Coriobacteriia</taxon>
        <taxon>Coriobacteriales</taxon>
        <taxon>Coriobacteriaceae</taxon>
        <taxon>Senegalimassilia</taxon>
    </lineage>
</organism>
<sequence length="187" mass="20206">MKDETKPQNPEGASPASSVQQPQTGHLSRKTAAIISWIVVAFMLAFIFYMSSRSGNDIDHNTGIFSAIKEWLSVQALALFGREVDVSPVGHFCEYLALGAALANALRFHLKPEGAAGALLVARPIDALSKWAPAIAAALSSVYGVTDEFHQIFTPGRSCDPMDWLVDTIAATIGALICYFVLKKLRK</sequence>
<accession>A0A4V1QU83</accession>
<dbReference type="Proteomes" id="UP000293345">
    <property type="component" value="Unassembled WGS sequence"/>
</dbReference>
<evidence type="ECO:0000256" key="1">
    <source>
        <dbReference type="SAM" id="MobiDB-lite"/>
    </source>
</evidence>
<gene>
    <name evidence="4" type="ORF">ET524_02805</name>
</gene>
<dbReference type="NCBIfam" id="NF037970">
    <property type="entry name" value="vanZ_1"/>
    <property type="match status" value="1"/>
</dbReference>
<evidence type="ECO:0000256" key="2">
    <source>
        <dbReference type="SAM" id="Phobius"/>
    </source>
</evidence>
<dbReference type="Pfam" id="PF04892">
    <property type="entry name" value="VanZ"/>
    <property type="match status" value="1"/>
</dbReference>
<comment type="caution">
    <text evidence="4">The sequence shown here is derived from an EMBL/GenBank/DDBJ whole genome shotgun (WGS) entry which is preliminary data.</text>
</comment>
<reference evidence="4 5" key="1">
    <citation type="submission" date="2019-01" db="EMBL/GenBank/DDBJ databases">
        <title>Senegalimassilia sp. nov. KGMB04484 isolated human feces.</title>
        <authorList>
            <person name="Han K.-I."/>
            <person name="Kim J.-S."/>
            <person name="Lee K.C."/>
            <person name="Suh M.K."/>
            <person name="Eom M.K."/>
            <person name="Lee J.H."/>
            <person name="Park S.-H."/>
            <person name="Kang S.W."/>
            <person name="Park J.-E."/>
            <person name="Oh B.S."/>
            <person name="Yu S.Y."/>
            <person name="Choi S.-H."/>
            <person name="Lee D.H."/>
            <person name="Yoon H."/>
            <person name="Kim B.-Y."/>
            <person name="Lee J.H."/>
            <person name="Lee J.-S."/>
        </authorList>
    </citation>
    <scope>NUCLEOTIDE SEQUENCE [LARGE SCALE GENOMIC DNA]</scope>
    <source>
        <strain evidence="4 5">KGMB04484</strain>
    </source>
</reference>